<evidence type="ECO:0000256" key="1">
    <source>
        <dbReference type="ARBA" id="ARBA00022801"/>
    </source>
</evidence>
<evidence type="ECO:0000313" key="5">
    <source>
        <dbReference type="EMBL" id="TKK86526.1"/>
    </source>
</evidence>
<dbReference type="GO" id="GO:0005576">
    <property type="term" value="C:extracellular region"/>
    <property type="evidence" value="ECO:0007669"/>
    <property type="project" value="TreeGrafter"/>
</dbReference>
<dbReference type="EMBL" id="SZQA01000020">
    <property type="protein sequence ID" value="TKK86526.1"/>
    <property type="molecule type" value="Genomic_DNA"/>
</dbReference>
<accession>A0A4U3MFK4</accession>
<evidence type="ECO:0000256" key="3">
    <source>
        <dbReference type="RuleBase" id="RU361153"/>
    </source>
</evidence>
<dbReference type="InterPro" id="IPR001547">
    <property type="entry name" value="Glyco_hydro_5"/>
</dbReference>
<dbReference type="AlphaFoldDB" id="A0A4U3MFK4"/>
<comment type="caution">
    <text evidence="5">The sequence shown here is derived from an EMBL/GenBank/DDBJ whole genome shotgun (WGS) entry which is preliminary data.</text>
</comment>
<keyword evidence="6" id="KW-1185">Reference proteome</keyword>
<evidence type="ECO:0000256" key="2">
    <source>
        <dbReference type="ARBA" id="ARBA00023295"/>
    </source>
</evidence>
<dbReference type="Pfam" id="PF00150">
    <property type="entry name" value="Cellulase"/>
    <property type="match status" value="1"/>
</dbReference>
<dbReference type="GO" id="GO:0009986">
    <property type="term" value="C:cell surface"/>
    <property type="evidence" value="ECO:0007669"/>
    <property type="project" value="TreeGrafter"/>
</dbReference>
<dbReference type="FunFam" id="3.20.20.80:FF:000130">
    <property type="entry name" value="Endoglucanase C"/>
    <property type="match status" value="1"/>
</dbReference>
<evidence type="ECO:0000313" key="6">
    <source>
        <dbReference type="Proteomes" id="UP000308705"/>
    </source>
</evidence>
<name>A0A4U3MFK4_9ACTN</name>
<sequence>MTFLRVDGRQFVDESGTSIRLRGVAVGGWLNMENFITGYSANEALMRSTVREVLGDERYELFFDRLLTAFFNEDDAKLLAEMGMNCVRLPVNYRHFEDDERPFEFKTEGFKHLDRAVEACAKHGIYTVIDLHALPGSQNHHWHSDNITHRPLFWDHPHFQDRVVKIWEHIAEHYKGNPWVAGYNPINEPADESRKVVGPFYTRLVNAIRAIDDRHILFLDGNTYSTEFDVFDEPWENTVYAAHDYAAPGLGGGGPYPGETAGKHWDKAALEEKYAERTEYSRRTGTPVWVGEFGPIYTGSEPRDAELRQLLADQLDIFKRDDAGWSIWMYKDLGRQGLVMVRPDSPYLKRFGDFVAKKVRLGADQWGSDGKGVAEVTGPFYQMIADEFPDFDPYPWGQYDWVRTLLLNLTVAQPLAYEYAELFRGLTDDELIALADSFALANCDVRTTLRDQMIEG</sequence>
<feature type="domain" description="Glycoside hydrolase family 5" evidence="4">
    <location>
        <begin position="73"/>
        <end position="331"/>
    </location>
</feature>
<dbReference type="InterPro" id="IPR050386">
    <property type="entry name" value="Glycosyl_hydrolase_5"/>
</dbReference>
<dbReference type="GO" id="GO:0008422">
    <property type="term" value="F:beta-glucosidase activity"/>
    <property type="evidence" value="ECO:0007669"/>
    <property type="project" value="TreeGrafter"/>
</dbReference>
<keyword evidence="1 3" id="KW-0378">Hydrolase</keyword>
<dbReference type="RefSeq" id="WP_137248720.1">
    <property type="nucleotide sequence ID" value="NZ_SZQA01000020.1"/>
</dbReference>
<keyword evidence="2 3" id="KW-0326">Glycosidase</keyword>
<dbReference type="InterPro" id="IPR017853">
    <property type="entry name" value="GH"/>
</dbReference>
<dbReference type="Proteomes" id="UP000308705">
    <property type="component" value="Unassembled WGS sequence"/>
</dbReference>
<dbReference type="SUPFAM" id="SSF51445">
    <property type="entry name" value="(Trans)glycosidases"/>
    <property type="match status" value="1"/>
</dbReference>
<dbReference type="GO" id="GO:0009251">
    <property type="term" value="P:glucan catabolic process"/>
    <property type="evidence" value="ECO:0007669"/>
    <property type="project" value="TreeGrafter"/>
</dbReference>
<evidence type="ECO:0000259" key="4">
    <source>
        <dbReference type="Pfam" id="PF00150"/>
    </source>
</evidence>
<dbReference type="OrthoDB" id="4771662at2"/>
<comment type="similarity">
    <text evidence="3">Belongs to the glycosyl hydrolase 5 (cellulase A) family.</text>
</comment>
<organism evidence="5 6">
    <name type="scientific">Herbidospora galbida</name>
    <dbReference type="NCBI Taxonomy" id="2575442"/>
    <lineage>
        <taxon>Bacteria</taxon>
        <taxon>Bacillati</taxon>
        <taxon>Actinomycetota</taxon>
        <taxon>Actinomycetes</taxon>
        <taxon>Streptosporangiales</taxon>
        <taxon>Streptosporangiaceae</taxon>
        <taxon>Herbidospora</taxon>
    </lineage>
</organism>
<dbReference type="PANTHER" id="PTHR31297:SF13">
    <property type="entry name" value="PUTATIVE-RELATED"/>
    <property type="match status" value="1"/>
</dbReference>
<dbReference type="PANTHER" id="PTHR31297">
    <property type="entry name" value="GLUCAN ENDO-1,6-BETA-GLUCOSIDASE B"/>
    <property type="match status" value="1"/>
</dbReference>
<reference evidence="5 6" key="1">
    <citation type="submission" date="2019-04" db="EMBL/GenBank/DDBJ databases">
        <title>Herbidospora sp. NEAU-GS14.nov., a novel actinomycete isolated from soil.</title>
        <authorList>
            <person name="Han L."/>
        </authorList>
    </citation>
    <scope>NUCLEOTIDE SEQUENCE [LARGE SCALE GENOMIC DNA]</scope>
    <source>
        <strain evidence="5 6">NEAU-GS14</strain>
    </source>
</reference>
<protein>
    <submittedName>
        <fullName evidence="5">Glycoside hydrolase family 5 protein</fullName>
    </submittedName>
</protein>
<gene>
    <name evidence="5" type="ORF">FDA94_20640</name>
</gene>
<proteinExistence type="inferred from homology"/>
<dbReference type="Gene3D" id="3.20.20.80">
    <property type="entry name" value="Glycosidases"/>
    <property type="match status" value="1"/>
</dbReference>